<name>A0A844B4R1_9RHOB</name>
<organism evidence="1 2">
    <name type="scientific">Rhodovulum strictum</name>
    <dbReference type="NCBI Taxonomy" id="58314"/>
    <lineage>
        <taxon>Bacteria</taxon>
        <taxon>Pseudomonadati</taxon>
        <taxon>Pseudomonadota</taxon>
        <taxon>Alphaproteobacteria</taxon>
        <taxon>Rhodobacterales</taxon>
        <taxon>Paracoccaceae</taxon>
        <taxon>Rhodovulum</taxon>
    </lineage>
</organism>
<accession>A0A844B4R1</accession>
<reference evidence="1 2" key="1">
    <citation type="submission" date="2019-11" db="EMBL/GenBank/DDBJ databases">
        <title>Draft Whole-Genome sequence of the marine photosynthetic bacterium Rhodovulum strictum DSM 11289.</title>
        <authorList>
            <person name="Kyndt J.A."/>
            <person name="Meyer T.E."/>
        </authorList>
    </citation>
    <scope>NUCLEOTIDE SEQUENCE [LARGE SCALE GENOMIC DNA]</scope>
    <source>
        <strain evidence="1 2">DSM 11289</strain>
    </source>
</reference>
<comment type="caution">
    <text evidence="1">The sequence shown here is derived from an EMBL/GenBank/DDBJ whole genome shotgun (WGS) entry which is preliminary data.</text>
</comment>
<keyword evidence="2" id="KW-1185">Reference proteome</keyword>
<protein>
    <submittedName>
        <fullName evidence="1">Uncharacterized protein</fullName>
    </submittedName>
</protein>
<dbReference type="Proteomes" id="UP000466730">
    <property type="component" value="Unassembled WGS sequence"/>
</dbReference>
<proteinExistence type="predicted"/>
<dbReference type="AlphaFoldDB" id="A0A844B4R1"/>
<dbReference type="RefSeq" id="WP_153748652.1">
    <property type="nucleotide sequence ID" value="NZ_BAAADI010000001.1"/>
</dbReference>
<evidence type="ECO:0000313" key="2">
    <source>
        <dbReference type="Proteomes" id="UP000466730"/>
    </source>
</evidence>
<dbReference type="EMBL" id="WJPO01000014">
    <property type="protein sequence ID" value="MRH21346.1"/>
    <property type="molecule type" value="Genomic_DNA"/>
</dbReference>
<evidence type="ECO:0000313" key="1">
    <source>
        <dbReference type="EMBL" id="MRH21346.1"/>
    </source>
</evidence>
<gene>
    <name evidence="1" type="ORF">GH815_10095</name>
</gene>
<sequence length="118" mass="11958">MTQAPPDDRARPGAILSRLLFVLAFVLFGAPQAQVERAAPLAGPAAQSEVAQAPGIISVQRHLLRAQPAPDTSPDAMLPGVATPAVPPSAAALAPAPRTSFVPAAIRILPPVRGPPAA</sequence>